<gene>
    <name evidence="2" type="ORF">BVG16_14340</name>
</gene>
<feature type="region of interest" description="Disordered" evidence="1">
    <location>
        <begin position="49"/>
        <end position="105"/>
    </location>
</feature>
<proteinExistence type="predicted"/>
<dbReference type="RefSeq" id="WP_078499363.1">
    <property type="nucleotide sequence ID" value="NZ_MSZX01000005.1"/>
</dbReference>
<comment type="caution">
    <text evidence="2">The sequence shown here is derived from an EMBL/GenBank/DDBJ whole genome shotgun (WGS) entry which is preliminary data.</text>
</comment>
<reference evidence="2 3" key="1">
    <citation type="submission" date="2017-01" db="EMBL/GenBank/DDBJ databases">
        <title>Genome analysis of Paenibacillus selenitrireducens ES3-24.</title>
        <authorList>
            <person name="Xu D."/>
            <person name="Yao R."/>
            <person name="Zheng S."/>
        </authorList>
    </citation>
    <scope>NUCLEOTIDE SEQUENCE [LARGE SCALE GENOMIC DNA]</scope>
    <source>
        <strain evidence="2 3">ES3-24</strain>
    </source>
</reference>
<evidence type="ECO:0000256" key="1">
    <source>
        <dbReference type="SAM" id="MobiDB-lite"/>
    </source>
</evidence>
<dbReference type="STRING" id="1324314.BVG16_14340"/>
<evidence type="ECO:0000313" key="3">
    <source>
        <dbReference type="Proteomes" id="UP000190188"/>
    </source>
</evidence>
<name>A0A1T2XCK2_9BACL</name>
<dbReference type="Proteomes" id="UP000190188">
    <property type="component" value="Unassembled WGS sequence"/>
</dbReference>
<keyword evidence="3" id="KW-1185">Reference proteome</keyword>
<feature type="compositionally biased region" description="Polar residues" evidence="1">
    <location>
        <begin position="12"/>
        <end position="36"/>
    </location>
</feature>
<protein>
    <submittedName>
        <fullName evidence="2">Uncharacterized protein</fullName>
    </submittedName>
</protein>
<accession>A0A1T2XCK2</accession>
<feature type="region of interest" description="Disordered" evidence="1">
    <location>
        <begin position="1"/>
        <end position="36"/>
    </location>
</feature>
<organism evidence="2 3">
    <name type="scientific">Paenibacillus selenitireducens</name>
    <dbReference type="NCBI Taxonomy" id="1324314"/>
    <lineage>
        <taxon>Bacteria</taxon>
        <taxon>Bacillati</taxon>
        <taxon>Bacillota</taxon>
        <taxon>Bacilli</taxon>
        <taxon>Bacillales</taxon>
        <taxon>Paenibacillaceae</taxon>
        <taxon>Paenibacillus</taxon>
    </lineage>
</organism>
<dbReference type="AlphaFoldDB" id="A0A1T2XCK2"/>
<evidence type="ECO:0000313" key="2">
    <source>
        <dbReference type="EMBL" id="OPA77621.1"/>
    </source>
</evidence>
<dbReference type="OrthoDB" id="2476294at2"/>
<dbReference type="EMBL" id="MSZX01000005">
    <property type="protein sequence ID" value="OPA77621.1"/>
    <property type="molecule type" value="Genomic_DNA"/>
</dbReference>
<sequence>MGLRPIEMQMSIPRTQDASSVQHQAQQKPLLDQTQLAGQASKTIEELRTKNTQVDETVQLPIHNHQKGKQQSSDRRHQHKSKEGSSEESEVPIHPYKGHRIDLTL</sequence>